<dbReference type="InterPro" id="IPR056784">
    <property type="entry name" value="PSF2_N"/>
</dbReference>
<protein>
    <recommendedName>
        <fullName evidence="1">DNA replication complex GINS protein PSF2 N-terminal domain-containing protein</fullName>
    </recommendedName>
</protein>
<dbReference type="Gene3D" id="1.20.58.1020">
    <property type="match status" value="1"/>
</dbReference>
<dbReference type="GO" id="GO:0006260">
    <property type="term" value="P:DNA replication"/>
    <property type="evidence" value="ECO:0007669"/>
    <property type="project" value="InterPro"/>
</dbReference>
<dbReference type="GO" id="GO:0000811">
    <property type="term" value="C:GINS complex"/>
    <property type="evidence" value="ECO:0007669"/>
    <property type="project" value="TreeGrafter"/>
</dbReference>
<dbReference type="InterPro" id="IPR036224">
    <property type="entry name" value="GINS_bundle-like_dom_sf"/>
</dbReference>
<dbReference type="SUPFAM" id="SSF160059">
    <property type="entry name" value="PriA/YqbF domain"/>
    <property type="match status" value="1"/>
</dbReference>
<dbReference type="CDD" id="cd11712">
    <property type="entry name" value="GINS_A_psf2"/>
    <property type="match status" value="1"/>
</dbReference>
<evidence type="ECO:0000313" key="2">
    <source>
        <dbReference type="EMBL" id="GJM91749.1"/>
    </source>
</evidence>
<dbReference type="EMBL" id="BQKI01000004">
    <property type="protein sequence ID" value="GJM91749.1"/>
    <property type="molecule type" value="Genomic_DNA"/>
</dbReference>
<dbReference type="AlphaFoldDB" id="A0AAV5C2G8"/>
<reference evidence="2" key="2">
    <citation type="submission" date="2021-12" db="EMBL/GenBank/DDBJ databases">
        <title>Resequencing data analysis of finger millet.</title>
        <authorList>
            <person name="Hatakeyama M."/>
            <person name="Aluri S."/>
            <person name="Balachadran M.T."/>
            <person name="Sivarajan S.R."/>
            <person name="Poveda L."/>
            <person name="Shimizu-Inatsugi R."/>
            <person name="Schlapbach R."/>
            <person name="Sreeman S.M."/>
            <person name="Shimizu K.K."/>
        </authorList>
    </citation>
    <scope>NUCLEOTIDE SEQUENCE</scope>
</reference>
<keyword evidence="3" id="KW-1185">Reference proteome</keyword>
<dbReference type="Pfam" id="PF25005">
    <property type="entry name" value="PSF2_N"/>
    <property type="match status" value="2"/>
</dbReference>
<feature type="domain" description="DNA replication complex GINS protein PSF2 N-terminal" evidence="1">
    <location>
        <begin position="65"/>
        <end position="95"/>
    </location>
</feature>
<dbReference type="SUPFAM" id="SSF158573">
    <property type="entry name" value="GINS helical bundle-like"/>
    <property type="match status" value="1"/>
</dbReference>
<organism evidence="2 3">
    <name type="scientific">Eleusine coracana subsp. coracana</name>
    <dbReference type="NCBI Taxonomy" id="191504"/>
    <lineage>
        <taxon>Eukaryota</taxon>
        <taxon>Viridiplantae</taxon>
        <taxon>Streptophyta</taxon>
        <taxon>Embryophyta</taxon>
        <taxon>Tracheophyta</taxon>
        <taxon>Spermatophyta</taxon>
        <taxon>Magnoliopsida</taxon>
        <taxon>Liliopsida</taxon>
        <taxon>Poales</taxon>
        <taxon>Poaceae</taxon>
        <taxon>PACMAD clade</taxon>
        <taxon>Chloridoideae</taxon>
        <taxon>Cynodonteae</taxon>
        <taxon>Eleusininae</taxon>
        <taxon>Eleusine</taxon>
    </lineage>
</organism>
<evidence type="ECO:0000259" key="1">
    <source>
        <dbReference type="Pfam" id="PF25005"/>
    </source>
</evidence>
<sequence>MAGQSDPHLSIFSPSEVEFLAEDEIVEIVPNIRMDALNMICVSPVTPLCISDDVRCPPLTKFGLLGDFGPFFPQILSKVPLWLALALKKRGKCTIRTLEWMTVDRFTQVLDAERESPREFQPLPFHYTEISKLLFDHARDDISDAYLVGSHQSHFKFSTL</sequence>
<gene>
    <name evidence="2" type="primary">ga08158</name>
    <name evidence="2" type="ORF">PR202_ga08158</name>
</gene>
<dbReference type="Proteomes" id="UP001054889">
    <property type="component" value="Unassembled WGS sequence"/>
</dbReference>
<dbReference type="PANTHER" id="PTHR12772:SF0">
    <property type="entry name" value="DNA REPLICATION COMPLEX GINS PROTEIN PSF2"/>
    <property type="match status" value="1"/>
</dbReference>
<reference evidence="2" key="1">
    <citation type="journal article" date="2018" name="DNA Res.">
        <title>Multiple hybrid de novo genome assembly of finger millet, an orphan allotetraploid crop.</title>
        <authorList>
            <person name="Hatakeyama M."/>
            <person name="Aluri S."/>
            <person name="Balachadran M.T."/>
            <person name="Sivarajan S.R."/>
            <person name="Patrignani A."/>
            <person name="Gruter S."/>
            <person name="Poveda L."/>
            <person name="Shimizu-Inatsugi R."/>
            <person name="Baeten J."/>
            <person name="Francoijs K.J."/>
            <person name="Nataraja K.N."/>
            <person name="Reddy Y.A.N."/>
            <person name="Phadnis S."/>
            <person name="Ravikumar R.L."/>
            <person name="Schlapbach R."/>
            <person name="Sreeman S.M."/>
            <person name="Shimizu K.K."/>
        </authorList>
    </citation>
    <scope>NUCLEOTIDE SEQUENCE</scope>
</reference>
<dbReference type="InterPro" id="IPR007257">
    <property type="entry name" value="GINS_Psf2"/>
</dbReference>
<feature type="domain" description="DNA replication complex GINS protein PSF2 N-terminal" evidence="1">
    <location>
        <begin position="13"/>
        <end position="42"/>
    </location>
</feature>
<comment type="caution">
    <text evidence="2">The sequence shown here is derived from an EMBL/GenBank/DDBJ whole genome shotgun (WGS) entry which is preliminary data.</text>
</comment>
<evidence type="ECO:0000313" key="3">
    <source>
        <dbReference type="Proteomes" id="UP001054889"/>
    </source>
</evidence>
<dbReference type="CDD" id="cd21694">
    <property type="entry name" value="GINS_B_Psf2"/>
    <property type="match status" value="1"/>
</dbReference>
<dbReference type="GO" id="GO:0000727">
    <property type="term" value="P:double-strand break repair via break-induced replication"/>
    <property type="evidence" value="ECO:0007669"/>
    <property type="project" value="TreeGrafter"/>
</dbReference>
<accession>A0AAV5C2G8</accession>
<dbReference type="PANTHER" id="PTHR12772">
    <property type="entry name" value="DNA REPLICATION COMPLEX GINS PROTEIN PSF2"/>
    <property type="match status" value="1"/>
</dbReference>
<dbReference type="Gene3D" id="3.40.5.50">
    <property type="match status" value="1"/>
</dbReference>
<proteinExistence type="predicted"/>
<name>A0AAV5C2G8_ELECO</name>